<dbReference type="Pfam" id="PF03547">
    <property type="entry name" value="Mem_trans"/>
    <property type="match status" value="1"/>
</dbReference>
<feature type="transmembrane region" description="Helical" evidence="8">
    <location>
        <begin position="165"/>
        <end position="187"/>
    </location>
</feature>
<comment type="caution">
    <text evidence="9">The sequence shown here is derived from an EMBL/GenBank/DDBJ whole genome shotgun (WGS) entry which is preliminary data.</text>
</comment>
<evidence type="ECO:0000256" key="8">
    <source>
        <dbReference type="SAM" id="Phobius"/>
    </source>
</evidence>
<dbReference type="PANTHER" id="PTHR36838">
    <property type="entry name" value="AUXIN EFFLUX CARRIER FAMILY PROTEIN"/>
    <property type="match status" value="1"/>
</dbReference>
<evidence type="ECO:0000313" key="10">
    <source>
        <dbReference type="Proteomes" id="UP000252558"/>
    </source>
</evidence>
<evidence type="ECO:0000313" key="9">
    <source>
        <dbReference type="EMBL" id="RCU51793.1"/>
    </source>
</evidence>
<keyword evidence="4" id="KW-1003">Cell membrane</keyword>
<dbReference type="EMBL" id="QPID01000002">
    <property type="protein sequence ID" value="RCU51793.1"/>
    <property type="molecule type" value="Genomic_DNA"/>
</dbReference>
<dbReference type="RefSeq" id="WP_114337222.1">
    <property type="nucleotide sequence ID" value="NZ_QPID01000002.1"/>
</dbReference>
<evidence type="ECO:0000256" key="3">
    <source>
        <dbReference type="ARBA" id="ARBA00022448"/>
    </source>
</evidence>
<evidence type="ECO:0000256" key="2">
    <source>
        <dbReference type="ARBA" id="ARBA00010145"/>
    </source>
</evidence>
<feature type="transmembrane region" description="Helical" evidence="8">
    <location>
        <begin position="95"/>
        <end position="117"/>
    </location>
</feature>
<keyword evidence="10" id="KW-1185">Reference proteome</keyword>
<sequence>MAPVFTILLPVFLMILIGGCLGRFAGFAEHHYKGIAALTFNLLVPALLFNGSLHTQWPSSIPWGLFASYYLPQFIIFTIAWFACGYRLSHPQRACVALGSTYSNNVLIGIPAVLAVFGEPGMAPAFMIIAFHSALLFTISGIALELGRSNTAHWRLFFRALRKTLTTPLVASLLLGFVANGMGLMLPKPIQQLLSWLGDAAIPCSLLVLGIAISKYSLTGLGPRVLIMSLLKVGLMPVLVWWSVTFLWQLDFLDGAVAVLLAATPVGVNAYAFAHQHQQSEAEVAAAVLLSTIVASISMSAWLAWMLLPNT</sequence>
<protein>
    <submittedName>
        <fullName evidence="9">AEC family transporter</fullName>
    </submittedName>
</protein>
<feature type="transmembrane region" description="Helical" evidence="8">
    <location>
        <begin position="123"/>
        <end position="144"/>
    </location>
</feature>
<dbReference type="Proteomes" id="UP000252558">
    <property type="component" value="Unassembled WGS sequence"/>
</dbReference>
<dbReference type="Gene3D" id="1.20.1530.20">
    <property type="match status" value="1"/>
</dbReference>
<evidence type="ECO:0000256" key="1">
    <source>
        <dbReference type="ARBA" id="ARBA00004651"/>
    </source>
</evidence>
<comment type="subcellular location">
    <subcellularLocation>
        <location evidence="1">Cell membrane</location>
        <topology evidence="1">Multi-pass membrane protein</topology>
    </subcellularLocation>
</comment>
<evidence type="ECO:0000256" key="4">
    <source>
        <dbReference type="ARBA" id="ARBA00022475"/>
    </source>
</evidence>
<dbReference type="GO" id="GO:0055085">
    <property type="term" value="P:transmembrane transport"/>
    <property type="evidence" value="ECO:0007669"/>
    <property type="project" value="InterPro"/>
</dbReference>
<accession>A0A368NPG8</accession>
<dbReference type="GO" id="GO:0005886">
    <property type="term" value="C:plasma membrane"/>
    <property type="evidence" value="ECO:0007669"/>
    <property type="project" value="UniProtKB-SubCell"/>
</dbReference>
<organism evidence="9 10">
    <name type="scientific">Corallincola holothuriorum</name>
    <dbReference type="NCBI Taxonomy" id="2282215"/>
    <lineage>
        <taxon>Bacteria</taxon>
        <taxon>Pseudomonadati</taxon>
        <taxon>Pseudomonadota</taxon>
        <taxon>Gammaproteobacteria</taxon>
        <taxon>Alteromonadales</taxon>
        <taxon>Psychromonadaceae</taxon>
        <taxon>Corallincola</taxon>
    </lineage>
</organism>
<comment type="similarity">
    <text evidence="2">Belongs to the auxin efflux carrier (TC 2.A.69) family.</text>
</comment>
<dbReference type="OrthoDB" id="5870554at2"/>
<feature type="transmembrane region" description="Helical" evidence="8">
    <location>
        <begin position="193"/>
        <end position="213"/>
    </location>
</feature>
<evidence type="ECO:0000256" key="7">
    <source>
        <dbReference type="ARBA" id="ARBA00023136"/>
    </source>
</evidence>
<dbReference type="PANTHER" id="PTHR36838:SF1">
    <property type="entry name" value="SLR1864 PROTEIN"/>
    <property type="match status" value="1"/>
</dbReference>
<keyword evidence="5 8" id="KW-0812">Transmembrane</keyword>
<reference evidence="9 10" key="1">
    <citation type="submission" date="2018-07" db="EMBL/GenBank/DDBJ databases">
        <title>Corallincola holothuriorum sp. nov., a new facultative anaerobe isolated from sea cucumber Apostichopus japonicus.</title>
        <authorList>
            <person name="Xia H."/>
        </authorList>
    </citation>
    <scope>NUCLEOTIDE SEQUENCE [LARGE SCALE GENOMIC DNA]</scope>
    <source>
        <strain evidence="9 10">C4</strain>
    </source>
</reference>
<evidence type="ECO:0000256" key="5">
    <source>
        <dbReference type="ARBA" id="ARBA00022692"/>
    </source>
</evidence>
<gene>
    <name evidence="9" type="ORF">DU002_04815</name>
</gene>
<feature type="transmembrane region" description="Helical" evidence="8">
    <location>
        <begin position="61"/>
        <end position="83"/>
    </location>
</feature>
<keyword evidence="3" id="KW-0813">Transport</keyword>
<feature type="transmembrane region" description="Helical" evidence="8">
    <location>
        <begin position="225"/>
        <end position="244"/>
    </location>
</feature>
<dbReference type="InterPro" id="IPR004776">
    <property type="entry name" value="Mem_transp_PIN-like"/>
</dbReference>
<keyword evidence="6 8" id="KW-1133">Transmembrane helix</keyword>
<dbReference type="InterPro" id="IPR038770">
    <property type="entry name" value="Na+/solute_symporter_sf"/>
</dbReference>
<feature type="transmembrane region" description="Helical" evidence="8">
    <location>
        <begin position="256"/>
        <end position="274"/>
    </location>
</feature>
<name>A0A368NPG8_9GAMM</name>
<feature type="transmembrane region" description="Helical" evidence="8">
    <location>
        <begin position="286"/>
        <end position="308"/>
    </location>
</feature>
<feature type="transmembrane region" description="Helical" evidence="8">
    <location>
        <begin position="6"/>
        <end position="25"/>
    </location>
</feature>
<keyword evidence="7 8" id="KW-0472">Membrane</keyword>
<dbReference type="AlphaFoldDB" id="A0A368NPG8"/>
<proteinExistence type="inferred from homology"/>
<evidence type="ECO:0000256" key="6">
    <source>
        <dbReference type="ARBA" id="ARBA00022989"/>
    </source>
</evidence>
<feature type="transmembrane region" description="Helical" evidence="8">
    <location>
        <begin position="32"/>
        <end position="49"/>
    </location>
</feature>